<organism evidence="2 3">
    <name type="scientific">Salmonella phage S132</name>
    <dbReference type="NCBI Taxonomy" id="2231355"/>
    <lineage>
        <taxon>Viruses</taxon>
        <taxon>Duplodnaviria</taxon>
        <taxon>Heunggongvirae</taxon>
        <taxon>Uroviricota</taxon>
        <taxon>Caudoviricetes</taxon>
        <taxon>Demerecviridae</taxon>
        <taxon>Markadamsvirinae</taxon>
        <taxon>Epseptimavirus</taxon>
        <taxon>Epseptimavirus S132</taxon>
    </lineage>
</organism>
<evidence type="ECO:0000313" key="3">
    <source>
        <dbReference type="Proteomes" id="UP000252310"/>
    </source>
</evidence>
<dbReference type="SUPFAM" id="SSF54171">
    <property type="entry name" value="DNA-binding domain"/>
    <property type="match status" value="1"/>
</dbReference>
<dbReference type="InterPro" id="IPR003615">
    <property type="entry name" value="HNH_nuc"/>
</dbReference>
<keyword evidence="2" id="KW-0540">Nuclease</keyword>
<sequence length="165" mass="19294">MITQDELKEILDYDQETGIFTWKVDKNWKVKAGSVAGSLCNGYINIMIKGKNYRAHRLAFLFMEGYIPKIVDHRDRNKLNNAWNNLRKATKSQNESNVEKRSDNTSGYKNICWRADLNKWRVEVRKDGKNYSGGYYTELIDAVEAANELRFELFGEFALYEQYIG</sequence>
<dbReference type="SUPFAM" id="SSF54060">
    <property type="entry name" value="His-Me finger endonucleases"/>
    <property type="match status" value="1"/>
</dbReference>
<keyword evidence="2" id="KW-0255">Endonuclease</keyword>
<dbReference type="InterPro" id="IPR016177">
    <property type="entry name" value="DNA-bd_dom_sf"/>
</dbReference>
<dbReference type="InterPro" id="IPR044925">
    <property type="entry name" value="His-Me_finger_sf"/>
</dbReference>
<dbReference type="Gene3D" id="3.90.75.20">
    <property type="match status" value="1"/>
</dbReference>
<dbReference type="EMBL" id="MH370379">
    <property type="protein sequence ID" value="AXC41815.1"/>
    <property type="molecule type" value="Genomic_DNA"/>
</dbReference>
<dbReference type="GeneID" id="54996390"/>
<dbReference type="RefSeq" id="YP_009805624.1">
    <property type="nucleotide sequence ID" value="NC_048010.1"/>
</dbReference>
<dbReference type="GO" id="GO:0004519">
    <property type="term" value="F:endonuclease activity"/>
    <property type="evidence" value="ECO:0007669"/>
    <property type="project" value="UniProtKB-KW"/>
</dbReference>
<dbReference type="Pfam" id="PF13392">
    <property type="entry name" value="HNH_3"/>
    <property type="match status" value="1"/>
</dbReference>
<dbReference type="GO" id="GO:0003677">
    <property type="term" value="F:DNA binding"/>
    <property type="evidence" value="ECO:0007669"/>
    <property type="project" value="InterPro"/>
</dbReference>
<accession>A0A2Z5HNV4</accession>
<reference evidence="3" key="1">
    <citation type="submission" date="2018-05" db="EMBL/GenBank/DDBJ databases">
        <title>Host range determinants of Salmonella infecting bacteriophages.</title>
        <authorList>
            <person name="Gencay Y.E."/>
        </authorList>
    </citation>
    <scope>NUCLEOTIDE SEQUENCE [LARGE SCALE GENOMIC DNA]</scope>
</reference>
<protein>
    <submittedName>
        <fullName evidence="2">Homing endonuclease</fullName>
    </submittedName>
</protein>
<evidence type="ECO:0000313" key="2">
    <source>
        <dbReference type="EMBL" id="AXC41815.1"/>
    </source>
</evidence>
<dbReference type="Proteomes" id="UP000252310">
    <property type="component" value="Segment"/>
</dbReference>
<proteinExistence type="predicted"/>
<evidence type="ECO:0000259" key="1">
    <source>
        <dbReference type="Pfam" id="PF13392"/>
    </source>
</evidence>
<feature type="domain" description="HNH nuclease" evidence="1">
    <location>
        <begin position="53"/>
        <end position="95"/>
    </location>
</feature>
<name>A0A2Z5HNV4_9CAUD</name>
<dbReference type="KEGG" id="vg:54996390"/>
<keyword evidence="2" id="KW-0378">Hydrolase</keyword>
<keyword evidence="3" id="KW-1185">Reference proteome</keyword>